<name>A0A2R6WRJ9_MARPO</name>
<protein>
    <submittedName>
        <fullName evidence="13">Uncharacterized protein</fullName>
    </submittedName>
</protein>
<feature type="region of interest" description="Disordered" evidence="7">
    <location>
        <begin position="1148"/>
        <end position="1169"/>
    </location>
</feature>
<feature type="compositionally biased region" description="Low complexity" evidence="7">
    <location>
        <begin position="1353"/>
        <end position="1368"/>
    </location>
</feature>
<evidence type="ECO:0000259" key="12">
    <source>
        <dbReference type="Pfam" id="PF24501"/>
    </source>
</evidence>
<evidence type="ECO:0000259" key="10">
    <source>
        <dbReference type="Pfam" id="PF24474"/>
    </source>
</evidence>
<dbReference type="OMA" id="ASHRSCK"/>
<feature type="compositionally biased region" description="Polar residues" evidence="7">
    <location>
        <begin position="1325"/>
        <end position="1351"/>
    </location>
</feature>
<dbReference type="GO" id="GO:0016020">
    <property type="term" value="C:membrane"/>
    <property type="evidence" value="ECO:0000318"/>
    <property type="project" value="GO_Central"/>
</dbReference>
<keyword evidence="4 8" id="KW-0732">Signal</keyword>
<evidence type="ECO:0000259" key="11">
    <source>
        <dbReference type="Pfam" id="PF24499"/>
    </source>
</evidence>
<evidence type="ECO:0000259" key="9">
    <source>
        <dbReference type="Pfam" id="PF12371"/>
    </source>
</evidence>
<feature type="signal peptide" evidence="8">
    <location>
        <begin position="1"/>
        <end position="18"/>
    </location>
</feature>
<feature type="domain" description="Transmembrane protein 131-like N-terminal" evidence="9">
    <location>
        <begin position="289"/>
        <end position="372"/>
    </location>
</feature>
<dbReference type="Pfam" id="PF24499">
    <property type="entry name" value="Ig_TMEM131L_4"/>
    <property type="match status" value="1"/>
</dbReference>
<dbReference type="InterPro" id="IPR055436">
    <property type="entry name" value="Ig_TMEM131L_4"/>
</dbReference>
<feature type="chain" id="PRO_5015361198" evidence="8">
    <location>
        <begin position="19"/>
        <end position="1887"/>
    </location>
</feature>
<comment type="similarity">
    <text evidence="2">Belongs to the TMEM131 family.</text>
</comment>
<gene>
    <name evidence="13" type="ORF">MARPO_0063s0038</name>
</gene>
<reference evidence="14" key="1">
    <citation type="journal article" date="2017" name="Cell">
        <title>Insights into land plant evolution garnered from the Marchantia polymorpha genome.</title>
        <authorList>
            <person name="Bowman J.L."/>
            <person name="Kohchi T."/>
            <person name="Yamato K.T."/>
            <person name="Jenkins J."/>
            <person name="Shu S."/>
            <person name="Ishizaki K."/>
            <person name="Yamaoka S."/>
            <person name="Nishihama R."/>
            <person name="Nakamura Y."/>
            <person name="Berger F."/>
            <person name="Adam C."/>
            <person name="Aki S.S."/>
            <person name="Althoff F."/>
            <person name="Araki T."/>
            <person name="Arteaga-Vazquez M.A."/>
            <person name="Balasubrmanian S."/>
            <person name="Barry K."/>
            <person name="Bauer D."/>
            <person name="Boehm C.R."/>
            <person name="Briginshaw L."/>
            <person name="Caballero-Perez J."/>
            <person name="Catarino B."/>
            <person name="Chen F."/>
            <person name="Chiyoda S."/>
            <person name="Chovatia M."/>
            <person name="Davies K.M."/>
            <person name="Delmans M."/>
            <person name="Demura T."/>
            <person name="Dierschke T."/>
            <person name="Dolan L."/>
            <person name="Dorantes-Acosta A.E."/>
            <person name="Eklund D.M."/>
            <person name="Florent S.N."/>
            <person name="Flores-Sandoval E."/>
            <person name="Fujiyama A."/>
            <person name="Fukuzawa H."/>
            <person name="Galik B."/>
            <person name="Grimanelli D."/>
            <person name="Grimwood J."/>
            <person name="Grossniklaus U."/>
            <person name="Hamada T."/>
            <person name="Haseloff J."/>
            <person name="Hetherington A.J."/>
            <person name="Higo A."/>
            <person name="Hirakawa Y."/>
            <person name="Hundley H.N."/>
            <person name="Ikeda Y."/>
            <person name="Inoue K."/>
            <person name="Inoue S.I."/>
            <person name="Ishida S."/>
            <person name="Jia Q."/>
            <person name="Kakita M."/>
            <person name="Kanazawa T."/>
            <person name="Kawai Y."/>
            <person name="Kawashima T."/>
            <person name="Kennedy M."/>
            <person name="Kinose K."/>
            <person name="Kinoshita T."/>
            <person name="Kohara Y."/>
            <person name="Koide E."/>
            <person name="Komatsu K."/>
            <person name="Kopischke S."/>
            <person name="Kubo M."/>
            <person name="Kyozuka J."/>
            <person name="Lagercrantz U."/>
            <person name="Lin S.S."/>
            <person name="Lindquist E."/>
            <person name="Lipzen A.M."/>
            <person name="Lu C.W."/>
            <person name="De Luna E."/>
            <person name="Martienssen R.A."/>
            <person name="Minamino N."/>
            <person name="Mizutani M."/>
            <person name="Mizutani M."/>
            <person name="Mochizuki N."/>
            <person name="Monte I."/>
            <person name="Mosher R."/>
            <person name="Nagasaki H."/>
            <person name="Nakagami H."/>
            <person name="Naramoto S."/>
            <person name="Nishitani K."/>
            <person name="Ohtani M."/>
            <person name="Okamoto T."/>
            <person name="Okumura M."/>
            <person name="Phillips J."/>
            <person name="Pollak B."/>
            <person name="Reinders A."/>
            <person name="Rovekamp M."/>
            <person name="Sano R."/>
            <person name="Sawa S."/>
            <person name="Schmid M.W."/>
            <person name="Shirakawa M."/>
            <person name="Solano R."/>
            <person name="Spunde A."/>
            <person name="Suetsugu N."/>
            <person name="Sugano S."/>
            <person name="Sugiyama A."/>
            <person name="Sun R."/>
            <person name="Suzuki Y."/>
            <person name="Takenaka M."/>
            <person name="Takezawa D."/>
            <person name="Tomogane H."/>
            <person name="Tsuzuki M."/>
            <person name="Ueda T."/>
            <person name="Umeda M."/>
            <person name="Ward J.M."/>
            <person name="Watanabe Y."/>
            <person name="Yazaki K."/>
            <person name="Yokoyama R."/>
            <person name="Yoshitake Y."/>
            <person name="Yotsui I."/>
            <person name="Zachgo S."/>
            <person name="Schmutz J."/>
        </authorList>
    </citation>
    <scope>NUCLEOTIDE SEQUENCE [LARGE SCALE GENOMIC DNA]</scope>
    <source>
        <strain evidence="14">Tak-1</strain>
    </source>
</reference>
<dbReference type="Proteomes" id="UP000244005">
    <property type="component" value="Unassembled WGS sequence"/>
</dbReference>
<dbReference type="InterPro" id="IPR039877">
    <property type="entry name" value="TMEM131-like"/>
</dbReference>
<evidence type="ECO:0000256" key="8">
    <source>
        <dbReference type="SAM" id="SignalP"/>
    </source>
</evidence>
<feature type="domain" description="TMEM131L fourth Ig-like" evidence="11">
    <location>
        <begin position="768"/>
        <end position="900"/>
    </location>
</feature>
<evidence type="ECO:0000256" key="5">
    <source>
        <dbReference type="ARBA" id="ARBA00022989"/>
    </source>
</evidence>
<dbReference type="InterPro" id="IPR055437">
    <property type="entry name" value="TMEM131L_Ig_5"/>
</dbReference>
<dbReference type="Gramene" id="Mp8g08800.1">
    <property type="protein sequence ID" value="Mp8g08800.1.cds"/>
    <property type="gene ID" value="Mp8g08800"/>
</dbReference>
<evidence type="ECO:0000256" key="4">
    <source>
        <dbReference type="ARBA" id="ARBA00022729"/>
    </source>
</evidence>
<feature type="domain" description="DUF7579" evidence="10">
    <location>
        <begin position="568"/>
        <end position="669"/>
    </location>
</feature>
<proteinExistence type="inferred from homology"/>
<evidence type="ECO:0000256" key="1">
    <source>
        <dbReference type="ARBA" id="ARBA00004479"/>
    </source>
</evidence>
<evidence type="ECO:0000256" key="3">
    <source>
        <dbReference type="ARBA" id="ARBA00022692"/>
    </source>
</evidence>
<feature type="compositionally biased region" description="Polar residues" evidence="7">
    <location>
        <begin position="1297"/>
        <end position="1318"/>
    </location>
</feature>
<feature type="compositionally biased region" description="Low complexity" evidence="7">
    <location>
        <begin position="1512"/>
        <end position="1522"/>
    </location>
</feature>
<keyword evidence="3" id="KW-0812">Transmembrane</keyword>
<keyword evidence="14" id="KW-1185">Reference proteome</keyword>
<dbReference type="InterPro" id="IPR056001">
    <property type="entry name" value="DUF7579"/>
</dbReference>
<evidence type="ECO:0000256" key="6">
    <source>
        <dbReference type="ARBA" id="ARBA00023136"/>
    </source>
</evidence>
<evidence type="ECO:0000313" key="13">
    <source>
        <dbReference type="EMBL" id="PTQ36490.1"/>
    </source>
</evidence>
<sequence>MAALLVALFFCLPPQVFLYPAAHRCSVILPVSPASWSNPFSSFFSCAYLLSFYGWAQEGVHKMRAKMGVSHITTSSGRSSPLSNRRSWWCCWQAPRGSELLLLFISWSLLLLLLGMPCLTRAASDLSRADGFSGAAVDGLKDSSGLETYLQTAGITGRRYKHGEPPPGRDGEDTFGKIIVDSGLKGPKLPSQQEGVVSHDFGVKPVPQVETRGFRGQAGDDARAKVAKVDPGTVERMHFGNLIKDCLKVKCSPLSSYDLKQPSLDKAFSSIPKLGSPTIQGPESSLPHVDILPPFLEWGSQPMFAPSVASLTVVNTCNSTGLKVFQPFSTDAQFYTHAFEEKVVDPGGELSIPIVFLPRTLGVAEAMLIVQTSAGGFLVQAQGRGIGSPYKVQALQGLRVASGESILHTISLHNPHDEVLRVGEVYAWPDVEGTSTSDLKGEPCERESLSPNGLSHCVYKAKGGVLQLTSEQRDLKGMNGGAAVIQMRLPGQLEIGPHSSISIAEFEFSAVNADRYSGSVHIRLSRDSSDSADVLMLPIDVQVGELWGDTSPVEPVPEVLEFGILTKEDQASTVVVTLYNPGIEPVQVLEISVLVEDKNIVDIEYLKELVLQPNSETEVAKVTYSGREETVPAGLFKCHPRELMRNRKLLVRTNSSVSPEVEVPYRALVFYGSVDCHPSQGSVSFVPRGSDEDGEPLSLVDGDAVDEQRIQFANGISVPLGIYKDLARRTQLQTNTENLPPVEIPGSVCCSETSMGELSILEQTELIYPLVQIGTEESLWLNVTNPSGGPIHVEVVMGSISEASHRSCKHTDMFPVDPGCSLGVISDTPNRKMSCQDSDVTRDVFSMADGAVVEMIVEAYGTVSIGPVLFRPTERCLWTGLLSVVNNLTTAEWVPLQGSGGSGSLTFLDGDFPINLLQLDFNVTQTSPFFNGVMEEQVAGFLDAKRAKAVCSQRVSRGFLAKNTGDIHLDVKAVELLGGGCSAYGFEVDSCDGFLLAPGQSAELHISYQPDFTAISYQADSSAEVFRRDLQLITSAGVIQIPLLANLPRSILPLCSEVAQSTVWERAFLGLSIVALVMVLGVFFRMLLQEMSVSQEQASSNGLKSVSQQRIGSRQISPIIFSPNHTVLVTKTNNSVVLSGRLRLDCGETEVQSRTGDGTGASGPGRPKESFKGLIRALKGIGTHAAKQDSITTSVGTTRGCEENKSELPPSIGIQGLRVKVPIPAALSTPKTNLASPMKEAAPSPSSTSSRKVVVEKKNHVPRLDAPQASLAPEPESEVIPAPVKQAPALKSPKSGACNNSSSTCSKQEGEVPQQNGSLPPALTLPSNSGIMTGSSVRSPRKGNQFSQYRQVLSPKSQPLSPSQPQSSGLGGIEKEKGKRKKRRANVGAVKLDSVSKGRSGSSSPSSSPASPATPASPSRPISPLHHPEMQASMPTLITGLPNAKLPGASRVTSVTPLSKLDVDVERRGPTGRSGSGTTKERVNPPVYRRSESLSVDVASTALREMAKATDLSWSSLSGRGSRSIDKNSEGTMGRRGTQKDWVTVARKATNGEPMTGKGDVPDDGGWDRRPWVSNGGYGGITGPVLTPSATFPRRHDRGSGWSVPANVEVEQQWLKPAGCSSPLVPVSTMPPAARAPGAKIAKPLPESGNMNVDNAGVRDIGWRNGGGDYTQDGGNSWKDMFDKKTSPGFSGLNSDGLVYDIWGDHFGEISRCSTQQTGPIRPLGRDVAYQSLPMVDTTPSFFSSYAQPNFPGTDSRVQSPLSGVSCGFSVFSQAPDVGHVETLNLPPALYNSPKPAPPRQSAFPDMSTANYGPARTAIQGHGFSGNFPGSPRKARAPYSPHLGPSPMSSELAPIVAPEITATDTSCSFWSSSNLQEVFTAAIHSRS</sequence>
<evidence type="ECO:0000313" key="14">
    <source>
        <dbReference type="Proteomes" id="UP000244005"/>
    </source>
</evidence>
<dbReference type="PANTHER" id="PTHR22050">
    <property type="entry name" value="RW1 PROTEIN HOMOLOG"/>
    <property type="match status" value="1"/>
</dbReference>
<dbReference type="InterPro" id="IPR022113">
    <property type="entry name" value="TMEM131L_N"/>
</dbReference>
<evidence type="ECO:0000256" key="7">
    <source>
        <dbReference type="SAM" id="MobiDB-lite"/>
    </source>
</evidence>
<dbReference type="Pfam" id="PF12371">
    <property type="entry name" value="TMEM131_like_N"/>
    <property type="match status" value="1"/>
</dbReference>
<keyword evidence="5" id="KW-1133">Transmembrane helix</keyword>
<dbReference type="OrthoDB" id="168404at2759"/>
<feature type="region of interest" description="Disordered" evidence="7">
    <location>
        <begin position="1639"/>
        <end position="1660"/>
    </location>
</feature>
<keyword evidence="6" id="KW-0472">Membrane</keyword>
<feature type="domain" description="TMEM131L fifth Ig-like" evidence="12">
    <location>
        <begin position="963"/>
        <end position="1017"/>
    </location>
</feature>
<dbReference type="PANTHER" id="PTHR22050:SF0">
    <property type="entry name" value="TRANSMEMBRANE PROTEIN 131 HOMOLOG"/>
    <property type="match status" value="1"/>
</dbReference>
<feature type="region of interest" description="Disordered" evidence="7">
    <location>
        <begin position="1229"/>
        <end position="1254"/>
    </location>
</feature>
<dbReference type="EMBL" id="KZ772735">
    <property type="protein sequence ID" value="PTQ36490.1"/>
    <property type="molecule type" value="Genomic_DNA"/>
</dbReference>
<feature type="region of interest" description="Disordered" evidence="7">
    <location>
        <begin position="1509"/>
        <end position="1539"/>
    </location>
</feature>
<evidence type="ECO:0000256" key="2">
    <source>
        <dbReference type="ARBA" id="ARBA00006682"/>
    </source>
</evidence>
<dbReference type="Pfam" id="PF24501">
    <property type="entry name" value="Ig_TMEM131L_5"/>
    <property type="match status" value="1"/>
</dbReference>
<accession>A0A2R6WRJ9</accession>
<feature type="region of interest" description="Disordered" evidence="7">
    <location>
        <begin position="1287"/>
        <end position="1428"/>
    </location>
</feature>
<feature type="region of interest" description="Disordered" evidence="7">
    <location>
        <begin position="1460"/>
        <end position="1484"/>
    </location>
</feature>
<feature type="region of interest" description="Disordered" evidence="7">
    <location>
        <begin position="1185"/>
        <end position="1210"/>
    </location>
</feature>
<dbReference type="Pfam" id="PF24474">
    <property type="entry name" value="DUF7579"/>
    <property type="match status" value="1"/>
</dbReference>
<comment type="subcellular location">
    <subcellularLocation>
        <location evidence="1">Membrane</location>
        <topology evidence="1">Single-pass type I membrane protein</topology>
    </subcellularLocation>
</comment>
<organism evidence="13 14">
    <name type="scientific">Marchantia polymorpha</name>
    <name type="common">Common liverwort</name>
    <name type="synonym">Marchantia aquatica</name>
    <dbReference type="NCBI Taxonomy" id="3197"/>
    <lineage>
        <taxon>Eukaryota</taxon>
        <taxon>Viridiplantae</taxon>
        <taxon>Streptophyta</taxon>
        <taxon>Embryophyta</taxon>
        <taxon>Marchantiophyta</taxon>
        <taxon>Marchantiopsida</taxon>
        <taxon>Marchantiidae</taxon>
        <taxon>Marchantiales</taxon>
        <taxon>Marchantiaceae</taxon>
        <taxon>Marchantia</taxon>
    </lineage>
</organism>
<feature type="compositionally biased region" description="Low complexity" evidence="7">
    <location>
        <begin position="1400"/>
        <end position="1424"/>
    </location>
</feature>